<gene>
    <name evidence="2" type="ORF">HPG69_014515</name>
</gene>
<dbReference type="Gene3D" id="6.10.140.140">
    <property type="match status" value="1"/>
</dbReference>
<dbReference type="GO" id="GO:0006355">
    <property type="term" value="P:regulation of DNA-templated transcription"/>
    <property type="evidence" value="ECO:0007669"/>
    <property type="project" value="InterPro"/>
</dbReference>
<dbReference type="CDD" id="cd07765">
    <property type="entry name" value="KRAB_A-box"/>
    <property type="match status" value="1"/>
</dbReference>
<reference evidence="2 3" key="1">
    <citation type="journal article" date="2020" name="Mol. Biol. Evol.">
        <title>Interspecific Gene Flow and the Evolution of Specialization in Black and White Rhinoceros.</title>
        <authorList>
            <person name="Moodley Y."/>
            <person name="Westbury M.V."/>
            <person name="Russo I.M."/>
            <person name="Gopalakrishnan S."/>
            <person name="Rakotoarivelo A."/>
            <person name="Olsen R.A."/>
            <person name="Prost S."/>
            <person name="Tunstall T."/>
            <person name="Ryder O.A."/>
            <person name="Dalen L."/>
            <person name="Bruford M.W."/>
        </authorList>
    </citation>
    <scope>NUCLEOTIDE SEQUENCE [LARGE SCALE GENOMIC DNA]</scope>
    <source>
        <strain evidence="2">SBR-YM</strain>
        <tissue evidence="2">Skin</tissue>
    </source>
</reference>
<dbReference type="PANTHER" id="PTHR23232:SF156">
    <property type="entry name" value="KRAB DOMAIN-CONTAINING PROTEIN"/>
    <property type="match status" value="1"/>
</dbReference>
<dbReference type="EMBL" id="JACDTQ010004225">
    <property type="protein sequence ID" value="KAF5910283.1"/>
    <property type="molecule type" value="Genomic_DNA"/>
</dbReference>
<organism evidence="2 3">
    <name type="scientific">Diceros bicornis minor</name>
    <name type="common">South-central black rhinoceros</name>
    <dbReference type="NCBI Taxonomy" id="77932"/>
    <lineage>
        <taxon>Eukaryota</taxon>
        <taxon>Metazoa</taxon>
        <taxon>Chordata</taxon>
        <taxon>Craniata</taxon>
        <taxon>Vertebrata</taxon>
        <taxon>Euteleostomi</taxon>
        <taxon>Mammalia</taxon>
        <taxon>Eutheria</taxon>
        <taxon>Laurasiatheria</taxon>
        <taxon>Perissodactyla</taxon>
        <taxon>Rhinocerotidae</taxon>
        <taxon>Diceros</taxon>
    </lineage>
</organism>
<accession>A0A7J7E3N4</accession>
<proteinExistence type="predicted"/>
<evidence type="ECO:0000313" key="3">
    <source>
        <dbReference type="Proteomes" id="UP000551758"/>
    </source>
</evidence>
<dbReference type="InterPro" id="IPR050169">
    <property type="entry name" value="Krueppel_C2H2_ZnF"/>
</dbReference>
<dbReference type="AlphaFoldDB" id="A0A7J7E3N4"/>
<protein>
    <recommendedName>
        <fullName evidence="1">KRAB domain-containing protein</fullName>
    </recommendedName>
</protein>
<dbReference type="InterPro" id="IPR001909">
    <property type="entry name" value="KRAB"/>
</dbReference>
<comment type="caution">
    <text evidence="2">The sequence shown here is derived from an EMBL/GenBank/DDBJ whole genome shotgun (WGS) entry which is preliminary data.</text>
</comment>
<dbReference type="Proteomes" id="UP000551758">
    <property type="component" value="Unassembled WGS sequence"/>
</dbReference>
<sequence length="435" mass="48044">MTVGLRGRKGRAGRKSRTGLLAYPTEDKTSQPPRAMTSCLGVWVVSNSGVVQRKQEHSSDCRSISVQELHKMINFQISYNFLRVVPRVSREHNAKQHYMNSICKSRESSYRNKSDLQGGARTRAVGAEGRELTLELSTGSNDQNKSDLQALSQLPSLAVIASEKIQTLRQQEDSFRELKVESPHATPRKRAQHRPAAQVTQEAAELPEAARRTGLWEVPRAHSAQAQCGRAAELALRPGSGQVRLGGYSQRPRLLAARLEALLGQRGDGDQRARVRVGLRDLKPQIWGSWSNGPKKCGARDLAVEGRMLPDSSLVFAALCPAAPGCEHPKSGPRSLDSSGSAAYLPSRSIVGKREPVTFKDVAMDFTEEEWGQLDPAQRALYKEVMLEIYGNLVSVEVDGKVVEEEIVENILLYKQEAVGPVINKPPFFDMVPYE</sequence>
<name>A0A7J7E3N4_DICBM</name>
<evidence type="ECO:0000259" key="1">
    <source>
        <dbReference type="PROSITE" id="PS50805"/>
    </source>
</evidence>
<dbReference type="InterPro" id="IPR036051">
    <property type="entry name" value="KRAB_dom_sf"/>
</dbReference>
<feature type="domain" description="KRAB" evidence="1">
    <location>
        <begin position="357"/>
        <end position="435"/>
    </location>
</feature>
<dbReference type="PROSITE" id="PS50805">
    <property type="entry name" value="KRAB"/>
    <property type="match status" value="1"/>
</dbReference>
<keyword evidence="3" id="KW-1185">Reference proteome</keyword>
<dbReference type="Pfam" id="PF01352">
    <property type="entry name" value="KRAB"/>
    <property type="match status" value="1"/>
</dbReference>
<dbReference type="PANTHER" id="PTHR23232">
    <property type="entry name" value="KRAB DOMAIN C2H2 ZINC FINGER"/>
    <property type="match status" value="1"/>
</dbReference>
<evidence type="ECO:0000313" key="2">
    <source>
        <dbReference type="EMBL" id="KAF5910283.1"/>
    </source>
</evidence>
<dbReference type="SMART" id="SM00349">
    <property type="entry name" value="KRAB"/>
    <property type="match status" value="1"/>
</dbReference>
<dbReference type="SUPFAM" id="SSF109640">
    <property type="entry name" value="KRAB domain (Kruppel-associated box)"/>
    <property type="match status" value="1"/>
</dbReference>